<evidence type="ECO:0000256" key="1">
    <source>
        <dbReference type="SAM" id="MobiDB-lite"/>
    </source>
</evidence>
<protein>
    <submittedName>
        <fullName evidence="2">Uncharacterized protein</fullName>
    </submittedName>
</protein>
<dbReference type="EMBL" id="AM889136">
    <property type="protein sequence ID" value="CBA05498.1"/>
    <property type="molecule type" value="Genomic_DNA"/>
</dbReference>
<dbReference type="AlphaFoldDB" id="C6S6N1"/>
<reference evidence="2 3" key="1">
    <citation type="journal article" date="2008" name="Proc. Natl. Acad. Sci. U.S.A.">
        <title>Whole-genome comparison of disease and carriage strains provides insights into virulence evolution in Neisseria meningitidis.</title>
        <authorList>
            <person name="Schoen C."/>
            <person name="Blom J."/>
            <person name="Claus H."/>
            <person name="Schramm-Glueck A."/>
            <person name="Brandt P."/>
            <person name="Mueller T."/>
            <person name="Goesmann A."/>
            <person name="Joseph B."/>
            <person name="Konietzny S."/>
            <person name="Kurzai O."/>
            <person name="Schmitt C."/>
            <person name="Friedrich T."/>
            <person name="Linke B."/>
            <person name="Vogel U."/>
            <person name="Frosch M."/>
        </authorList>
    </citation>
    <scope>NUCLEOTIDE SEQUENCE [LARGE SCALE GENOMIC DNA]</scope>
    <source>
        <strain evidence="3">alpha14</strain>
    </source>
</reference>
<dbReference type="Proteomes" id="UP000002054">
    <property type="component" value="Chromosome"/>
</dbReference>
<feature type="compositionally biased region" description="Basic and acidic residues" evidence="1">
    <location>
        <begin position="64"/>
        <end position="98"/>
    </location>
</feature>
<evidence type="ECO:0000313" key="2">
    <source>
        <dbReference type="EMBL" id="CBA05498.1"/>
    </source>
</evidence>
<organism evidence="2 3">
    <name type="scientific">Neisseria meningitidis (strain alpha14)</name>
    <dbReference type="NCBI Taxonomy" id="662598"/>
    <lineage>
        <taxon>Bacteria</taxon>
        <taxon>Pseudomonadati</taxon>
        <taxon>Pseudomonadota</taxon>
        <taxon>Betaproteobacteria</taxon>
        <taxon>Neisseriales</taxon>
        <taxon>Neisseriaceae</taxon>
        <taxon>Neisseria</taxon>
    </lineage>
</organism>
<evidence type="ECO:0000313" key="3">
    <source>
        <dbReference type="Proteomes" id="UP000002054"/>
    </source>
</evidence>
<proteinExistence type="predicted"/>
<sequence>MACCLRFLTSLKRQTVNQATACVRTAHTLHVDFEVPCNSQVGCVAQPRTRCWVCRLRLAAAETPEEKAKDAAEEAKEEAKDAAEDAKEAAEDAKEEAK</sequence>
<feature type="region of interest" description="Disordered" evidence="1">
    <location>
        <begin position="62"/>
        <end position="98"/>
    </location>
</feature>
<accession>C6S6N1</accession>
<dbReference type="KEGG" id="nmi:NMO_0858"/>
<dbReference type="HOGENOM" id="CLU_189908_0_0_4"/>
<gene>
    <name evidence="2" type="ordered locus">NMO_0858</name>
</gene>
<name>C6S6N1_NEIML</name>